<dbReference type="Pfam" id="PF02446">
    <property type="entry name" value="Glyco_hydro_77"/>
    <property type="match status" value="1"/>
</dbReference>
<dbReference type="PATRIC" id="fig|571913.6.peg.3771"/>
<evidence type="ECO:0000313" key="13">
    <source>
        <dbReference type="Proteomes" id="UP000066480"/>
    </source>
</evidence>
<dbReference type="InterPro" id="IPR048458">
    <property type="entry name" value="MalQ_N"/>
</dbReference>
<dbReference type="Pfam" id="PF21226">
    <property type="entry name" value="MalQ_N"/>
    <property type="match status" value="1"/>
</dbReference>
<dbReference type="SUPFAM" id="SSF51445">
    <property type="entry name" value="(Trans)glycosidases"/>
    <property type="match status" value="1"/>
</dbReference>
<accession>A0A0K1JL01</accession>
<dbReference type="GO" id="GO:0004134">
    <property type="term" value="F:4-alpha-glucanotransferase activity"/>
    <property type="evidence" value="ECO:0007669"/>
    <property type="project" value="UniProtKB-EC"/>
</dbReference>
<name>A0A0K1JL01_9MICO</name>
<dbReference type="Gene3D" id="3.20.20.80">
    <property type="entry name" value="Glycosidases"/>
    <property type="match status" value="1"/>
</dbReference>
<dbReference type="InterPro" id="IPR003385">
    <property type="entry name" value="Glyco_hydro_77"/>
</dbReference>
<keyword evidence="13" id="KW-1185">Reference proteome</keyword>
<evidence type="ECO:0000256" key="5">
    <source>
        <dbReference type="ARBA" id="ARBA00022676"/>
    </source>
</evidence>
<evidence type="ECO:0000256" key="7">
    <source>
        <dbReference type="ARBA" id="ARBA00023277"/>
    </source>
</evidence>
<dbReference type="NCBIfam" id="TIGR00217">
    <property type="entry name" value="malQ"/>
    <property type="match status" value="1"/>
</dbReference>
<organism evidence="12 13">
    <name type="scientific">Luteipulveratus mongoliensis</name>
    <dbReference type="NCBI Taxonomy" id="571913"/>
    <lineage>
        <taxon>Bacteria</taxon>
        <taxon>Bacillati</taxon>
        <taxon>Actinomycetota</taxon>
        <taxon>Actinomycetes</taxon>
        <taxon>Micrococcales</taxon>
        <taxon>Dermacoccaceae</taxon>
        <taxon>Luteipulveratus</taxon>
    </lineage>
</organism>
<evidence type="ECO:0000259" key="11">
    <source>
        <dbReference type="Pfam" id="PF21226"/>
    </source>
</evidence>
<comment type="catalytic activity">
    <reaction evidence="1 10">
        <text>Transfers a segment of a (1-&gt;4)-alpha-D-glucan to a new position in an acceptor, which may be glucose or a (1-&gt;4)-alpha-D-glucan.</text>
        <dbReference type="EC" id="2.4.1.25"/>
    </reaction>
</comment>
<keyword evidence="5 10" id="KW-0328">Glycosyltransferase</keyword>
<feature type="domain" description="MalQ N-terminal beta-sandwich" evidence="11">
    <location>
        <begin position="70"/>
        <end position="160"/>
    </location>
</feature>
<evidence type="ECO:0000256" key="1">
    <source>
        <dbReference type="ARBA" id="ARBA00000439"/>
    </source>
</evidence>
<evidence type="ECO:0000256" key="6">
    <source>
        <dbReference type="ARBA" id="ARBA00022679"/>
    </source>
</evidence>
<sequence>MSHAAPSPLLDLARAYGVATEYWDWRGNHVRVSDDTIRTVLTALEVDASTLDKTEEALARRQEEPWRRVLPRVVVLRQGWTPWVAVHVPDGAEPVALLHLEDGEERKVVQADHVVEPREIDGTLTSEITFELPPDLPLGYHGFEVTYGDEVATTSVIVTPRRLELPAPLKRSRAWGLMTQLYSVRSERSWGLGDAADLAELGTWGARQGADFVLINPVHAAEPIPTMEPSPYLPTSRRFVNPMYIRVEEVPEVGYLSAAEHQMIEWHGDDARRLNALADLDRDGTWEAKQAALRMVFRQERTHRRRRDFEEFCEREGEGLVDYATWCALVMDRGLPWETWPEELRDPRSEAVAQERERLADEVEFHSWLQWIVQSQLADAQREVSAAGMSLGVVHDLAVGVHPGGADAWALADVLAQGVSVGAPPDDYNQLGQDWSQPPWRPDRLAEAGYAPYRDMLRTILRLAGGLRVDHILGLFRLWWVPKGRQALEGTYVRYDHEALVGILALEAQRAGALVIGEDLGTVEDWVRDYLSDRGLLGTSILWFEREDGVQPKSPESYRELCLATVTTHDLPPTAGYLDGEHIRVRNQLGLLTRSLEEETAADDAQREAVLAELRRRNLLTESASVEDQVDALHRYLTWSPARLIGVAVSDLVGDVRTINQPGTDEEYPNWRLPLAGPDGEPVTLEEVMVSRRAKRLIRNVTQKQPQG</sequence>
<dbReference type="RefSeq" id="WP_052593898.1">
    <property type="nucleotide sequence ID" value="NZ_CP011112.1"/>
</dbReference>
<dbReference type="EC" id="2.4.1.25" evidence="3 10"/>
<dbReference type="GO" id="GO:0005975">
    <property type="term" value="P:carbohydrate metabolic process"/>
    <property type="evidence" value="ECO:0007669"/>
    <property type="project" value="InterPro"/>
</dbReference>
<evidence type="ECO:0000256" key="2">
    <source>
        <dbReference type="ARBA" id="ARBA00005684"/>
    </source>
</evidence>
<dbReference type="STRING" id="571913.VV02_18610"/>
<evidence type="ECO:0000313" key="12">
    <source>
        <dbReference type="EMBL" id="AKU17391.1"/>
    </source>
</evidence>
<reference evidence="12 13" key="1">
    <citation type="submission" date="2015-03" db="EMBL/GenBank/DDBJ databases">
        <title>Luteipulveratus halotolerans sp. nov., a novel actinobacterium (Dermacoccaceae) from Sarawak, Malaysia.</title>
        <authorList>
            <person name="Juboi H."/>
            <person name="Basik A."/>
            <person name="Shamsul S.S."/>
            <person name="Arnold P."/>
            <person name="Schmitt E.K."/>
            <person name="Sanglier J.-J."/>
            <person name="Yeo T."/>
        </authorList>
    </citation>
    <scope>NUCLEOTIDE SEQUENCE [LARGE SCALE GENOMIC DNA]</scope>
    <source>
        <strain evidence="12 13">MN07-A0370</strain>
    </source>
</reference>
<keyword evidence="7 10" id="KW-0119">Carbohydrate metabolism</keyword>
<evidence type="ECO:0000256" key="9">
    <source>
        <dbReference type="ARBA" id="ARBA00031501"/>
    </source>
</evidence>
<dbReference type="KEGG" id="lmoi:VV02_18610"/>
<proteinExistence type="inferred from homology"/>
<evidence type="ECO:0000256" key="3">
    <source>
        <dbReference type="ARBA" id="ARBA00012560"/>
    </source>
</evidence>
<dbReference type="PANTHER" id="PTHR32438">
    <property type="entry name" value="4-ALPHA-GLUCANOTRANSFERASE DPE1, CHLOROPLASTIC/AMYLOPLASTIC"/>
    <property type="match status" value="1"/>
</dbReference>
<evidence type="ECO:0000256" key="8">
    <source>
        <dbReference type="ARBA" id="ARBA00031423"/>
    </source>
</evidence>
<evidence type="ECO:0000256" key="10">
    <source>
        <dbReference type="RuleBase" id="RU361207"/>
    </source>
</evidence>
<dbReference type="OrthoDB" id="9811841at2"/>
<comment type="similarity">
    <text evidence="2 10">Belongs to the disproportionating enzyme family.</text>
</comment>
<gene>
    <name evidence="12" type="ORF">VV02_18610</name>
</gene>
<dbReference type="PANTHER" id="PTHR32438:SF5">
    <property type="entry name" value="4-ALPHA-GLUCANOTRANSFERASE DPE1, CHLOROPLASTIC_AMYLOPLASTIC"/>
    <property type="match status" value="1"/>
</dbReference>
<dbReference type="InterPro" id="IPR017853">
    <property type="entry name" value="GH"/>
</dbReference>
<keyword evidence="6 10" id="KW-0808">Transferase</keyword>
<dbReference type="AlphaFoldDB" id="A0A0K1JL01"/>
<dbReference type="Proteomes" id="UP000066480">
    <property type="component" value="Chromosome"/>
</dbReference>
<protein>
    <recommendedName>
        <fullName evidence="4 10">4-alpha-glucanotransferase</fullName>
        <ecNumber evidence="3 10">2.4.1.25</ecNumber>
    </recommendedName>
    <alternativeName>
        <fullName evidence="8 10">Amylomaltase</fullName>
    </alternativeName>
    <alternativeName>
        <fullName evidence="9 10">Disproportionating enzyme</fullName>
    </alternativeName>
</protein>
<evidence type="ECO:0000256" key="4">
    <source>
        <dbReference type="ARBA" id="ARBA00020295"/>
    </source>
</evidence>
<dbReference type="EMBL" id="CP011112">
    <property type="protein sequence ID" value="AKU17391.1"/>
    <property type="molecule type" value="Genomic_DNA"/>
</dbReference>